<dbReference type="CDD" id="cd02440">
    <property type="entry name" value="AdoMet_MTases"/>
    <property type="match status" value="1"/>
</dbReference>
<keyword evidence="3" id="KW-0808">Transferase</keyword>
<reference evidence="9" key="1">
    <citation type="submission" date="2017-04" db="EMBL/GenBank/DDBJ databases">
        <authorList>
            <person name="Varghese N."/>
            <person name="Submissions S."/>
        </authorList>
    </citation>
    <scope>NUCLEOTIDE SEQUENCE [LARGE SCALE GENOMIC DNA]</scope>
    <source>
        <strain evidence="9">DSM 22618</strain>
    </source>
</reference>
<dbReference type="PANTHER" id="PTHR43667:SF1">
    <property type="entry name" value="CYCLOPROPANE-FATTY-ACYL-PHOSPHOLIPID SYNTHASE"/>
    <property type="match status" value="1"/>
</dbReference>
<dbReference type="GO" id="GO:0008168">
    <property type="term" value="F:methyltransferase activity"/>
    <property type="evidence" value="ECO:0007669"/>
    <property type="project" value="UniProtKB-KW"/>
</dbReference>
<evidence type="ECO:0000256" key="3">
    <source>
        <dbReference type="ARBA" id="ARBA00022679"/>
    </source>
</evidence>
<dbReference type="PIRSF" id="PIRSF003085">
    <property type="entry name" value="CMAS"/>
    <property type="match status" value="1"/>
</dbReference>
<proteinExistence type="inferred from homology"/>
<organism evidence="8 9">
    <name type="scientific">Pseudogulbenkiania subflava DSM 22618</name>
    <dbReference type="NCBI Taxonomy" id="1123014"/>
    <lineage>
        <taxon>Bacteria</taxon>
        <taxon>Pseudomonadati</taxon>
        <taxon>Pseudomonadota</taxon>
        <taxon>Betaproteobacteria</taxon>
        <taxon>Neisseriales</taxon>
        <taxon>Chromobacteriaceae</taxon>
        <taxon>Pseudogulbenkiania</taxon>
    </lineage>
</organism>
<keyword evidence="2" id="KW-0489">Methyltransferase</keyword>
<keyword evidence="9" id="KW-1185">Reference proteome</keyword>
<gene>
    <name evidence="8" type="ORF">SAMN02745746_02356</name>
</gene>
<dbReference type="AlphaFoldDB" id="A0A1Y6BZE0"/>
<feature type="active site" evidence="6">
    <location>
        <position position="368"/>
    </location>
</feature>
<feature type="domain" description="DUF7884" evidence="7">
    <location>
        <begin position="13"/>
        <end position="90"/>
    </location>
</feature>
<accession>A0A1Y6BZE0</accession>
<dbReference type="GO" id="GO:0008610">
    <property type="term" value="P:lipid biosynthetic process"/>
    <property type="evidence" value="ECO:0007669"/>
    <property type="project" value="InterPro"/>
</dbReference>
<protein>
    <submittedName>
        <fullName evidence="8">Cyclopropane-fatty-acyl-phospholipid synthase</fullName>
    </submittedName>
</protein>
<keyword evidence="4" id="KW-0949">S-adenosyl-L-methionine</keyword>
<dbReference type="RefSeq" id="WP_085276604.1">
    <property type="nucleotide sequence ID" value="NZ_FXAG01000012.1"/>
</dbReference>
<evidence type="ECO:0000256" key="6">
    <source>
        <dbReference type="PIRSR" id="PIRSR003085-1"/>
    </source>
</evidence>
<evidence type="ECO:0000313" key="8">
    <source>
        <dbReference type="EMBL" id="SMF28513.1"/>
    </source>
</evidence>
<evidence type="ECO:0000259" key="7">
    <source>
        <dbReference type="Pfam" id="PF25371"/>
    </source>
</evidence>
<dbReference type="Pfam" id="PF25371">
    <property type="entry name" value="DUF7884"/>
    <property type="match status" value="1"/>
</dbReference>
<dbReference type="GO" id="GO:0032259">
    <property type="term" value="P:methylation"/>
    <property type="evidence" value="ECO:0007669"/>
    <property type="project" value="UniProtKB-KW"/>
</dbReference>
<dbReference type="Gene3D" id="3.40.50.150">
    <property type="entry name" value="Vaccinia Virus protein VP39"/>
    <property type="match status" value="1"/>
</dbReference>
<dbReference type="InterPro" id="IPR003333">
    <property type="entry name" value="CMAS"/>
</dbReference>
<evidence type="ECO:0000256" key="2">
    <source>
        <dbReference type="ARBA" id="ARBA00022603"/>
    </source>
</evidence>
<evidence type="ECO:0000313" key="9">
    <source>
        <dbReference type="Proteomes" id="UP000192920"/>
    </source>
</evidence>
<dbReference type="EMBL" id="FXAG01000012">
    <property type="protein sequence ID" value="SMF28513.1"/>
    <property type="molecule type" value="Genomic_DNA"/>
</dbReference>
<evidence type="ECO:0000256" key="4">
    <source>
        <dbReference type="ARBA" id="ARBA00022691"/>
    </source>
</evidence>
<name>A0A1Y6BZE0_9NEIS</name>
<comment type="similarity">
    <text evidence="1">Belongs to the CFA/CMAS family.</text>
</comment>
<dbReference type="STRING" id="1123014.SAMN02745746_02356"/>
<dbReference type="InterPro" id="IPR057206">
    <property type="entry name" value="DUF7884"/>
</dbReference>
<dbReference type="InterPro" id="IPR029063">
    <property type="entry name" value="SAM-dependent_MTases_sf"/>
</dbReference>
<dbReference type="PANTHER" id="PTHR43667">
    <property type="entry name" value="CYCLOPROPANE-FATTY-ACYL-PHOSPHOLIPID SYNTHASE"/>
    <property type="match status" value="1"/>
</dbReference>
<evidence type="ECO:0000256" key="5">
    <source>
        <dbReference type="ARBA" id="ARBA00023098"/>
    </source>
</evidence>
<dbReference type="Pfam" id="PF02353">
    <property type="entry name" value="CMAS"/>
    <property type="match status" value="1"/>
</dbReference>
<keyword evidence="5" id="KW-0443">Lipid metabolism</keyword>
<dbReference type="InterPro" id="IPR050723">
    <property type="entry name" value="CFA/CMAS"/>
</dbReference>
<evidence type="ECO:0000256" key="1">
    <source>
        <dbReference type="ARBA" id="ARBA00010815"/>
    </source>
</evidence>
<dbReference type="Proteomes" id="UP000192920">
    <property type="component" value="Unassembled WGS sequence"/>
</dbReference>
<dbReference type="SUPFAM" id="SSF53335">
    <property type="entry name" value="S-adenosyl-L-methionine-dependent methyltransferases"/>
    <property type="match status" value="1"/>
</dbReference>
<sequence length="405" mass="45491">MLEHTLAAPVEAWVKSLRHHLNLSVAIVLPSGQSLPLGDFEQPRLAIRVHSWKSLPLLLSPSVDHLAAAYVEGELDLDGTLDDIIEQGYAFALAENPVPGASFQPGHVRHTRELDREAIRFHYNVSNRFYAHWLDRDMVYSCAYFAHGNETLEEAQHAKIRHILTKIRLQPGHTLLDIGCGWGALVRLAAREFGARCVGITLSEAQYEYAMERVRQEGLQRQVEIRLQDYRDVDGRFDRLTSVGMFEHVGLANLVEYFGTLNRLLADGGLALNHGITTSSAASDGTAGGGGDFIEKYVFPHGELPHISLVLRTLQEGGLEPIDVESLRRHYAVTLAAWAGRFEAAREAIRQEVDEKTWRIWRLYLAGCAYAFRTDKVSIFQVLCQKAGQDAATLAWSRDYMYRGR</sequence>